<dbReference type="Proteomes" id="UP000319103">
    <property type="component" value="Unassembled WGS sequence"/>
</dbReference>
<proteinExistence type="predicted"/>
<evidence type="ECO:0000313" key="2">
    <source>
        <dbReference type="Proteomes" id="UP000319103"/>
    </source>
</evidence>
<dbReference type="InterPro" id="IPR016024">
    <property type="entry name" value="ARM-type_fold"/>
</dbReference>
<evidence type="ECO:0000313" key="1">
    <source>
        <dbReference type="EMBL" id="TQF03171.1"/>
    </source>
</evidence>
<sequence length="239" mass="26506">MTADMVARLQESADPSVRVAVAYSRHATPETRDRLLALVEAEDAAGSDDAAVALRWSPYKPNWLRDASLAERLTYLDCPHAVFRRILAASRDLPEEAWQRLDNDPDVSVRRAAAHRPDTPPQVLLRLLRAHGERSHVRPPLVDHPNFPRQELRDFADDPNPAVRFLALKDPGLPATELRRFKEAAESFLRAGAARHPNVSADLLEQLLADPVPQVAEAAAANPVLSQARMERILVEAGL</sequence>
<evidence type="ECO:0008006" key="3">
    <source>
        <dbReference type="Google" id="ProtNLM"/>
    </source>
</evidence>
<protein>
    <recommendedName>
        <fullName evidence="3">Leucine rich repeat variant</fullName>
    </recommendedName>
</protein>
<dbReference type="RefSeq" id="WP_141633843.1">
    <property type="nucleotide sequence ID" value="NZ_VIGB01000003.1"/>
</dbReference>
<name>A0A540W2B8_9ACTN</name>
<dbReference type="Pfam" id="PF01816">
    <property type="entry name" value="LRV"/>
    <property type="match status" value="1"/>
</dbReference>
<accession>A0A540W2B8</accession>
<organism evidence="1 2">
    <name type="scientific">Kitasatospora acidiphila</name>
    <dbReference type="NCBI Taxonomy" id="2567942"/>
    <lineage>
        <taxon>Bacteria</taxon>
        <taxon>Bacillati</taxon>
        <taxon>Actinomycetota</taxon>
        <taxon>Actinomycetes</taxon>
        <taxon>Kitasatosporales</taxon>
        <taxon>Streptomycetaceae</taxon>
        <taxon>Kitasatospora</taxon>
    </lineage>
</organism>
<dbReference type="EMBL" id="VIGB01000003">
    <property type="protein sequence ID" value="TQF03171.1"/>
    <property type="molecule type" value="Genomic_DNA"/>
</dbReference>
<comment type="caution">
    <text evidence="1">The sequence shown here is derived from an EMBL/GenBank/DDBJ whole genome shotgun (WGS) entry which is preliminary data.</text>
</comment>
<gene>
    <name evidence="1" type="ORF">E6W39_14115</name>
</gene>
<dbReference type="InterPro" id="IPR004830">
    <property type="entry name" value="LRR_variant"/>
</dbReference>
<dbReference type="AlphaFoldDB" id="A0A540W2B8"/>
<keyword evidence="2" id="KW-1185">Reference proteome</keyword>
<reference evidence="1 2" key="1">
    <citation type="submission" date="2019-06" db="EMBL/GenBank/DDBJ databases">
        <title>Description of Kitasatospora acidophila sp. nov. isolated from pine grove soil, and reclassification of Streptomyces novaecaesareae to Kitasatospora novaeceasareae comb. nov.</title>
        <authorList>
            <person name="Kim M.J."/>
        </authorList>
    </citation>
    <scope>NUCLEOTIDE SEQUENCE [LARGE SCALE GENOMIC DNA]</scope>
    <source>
        <strain evidence="1 2">MMS16-CNU292</strain>
    </source>
</reference>
<dbReference type="Gene3D" id="1.25.10.10">
    <property type="entry name" value="Leucine-rich Repeat Variant"/>
    <property type="match status" value="1"/>
</dbReference>
<dbReference type="InterPro" id="IPR011989">
    <property type="entry name" value="ARM-like"/>
</dbReference>
<dbReference type="SUPFAM" id="SSF48371">
    <property type="entry name" value="ARM repeat"/>
    <property type="match status" value="1"/>
</dbReference>
<dbReference type="OrthoDB" id="3699606at2"/>